<feature type="transmembrane region" description="Helical" evidence="1">
    <location>
        <begin position="233"/>
        <end position="252"/>
    </location>
</feature>
<dbReference type="Proteomes" id="UP000352698">
    <property type="component" value="Unassembled WGS sequence"/>
</dbReference>
<dbReference type="InterPro" id="IPR002656">
    <property type="entry name" value="Acyl_transf_3_dom"/>
</dbReference>
<evidence type="ECO:0000313" key="5">
    <source>
        <dbReference type="Proteomes" id="UP000253498"/>
    </source>
</evidence>
<feature type="transmembrane region" description="Helical" evidence="1">
    <location>
        <begin position="295"/>
        <end position="316"/>
    </location>
</feature>
<dbReference type="GO" id="GO:0016747">
    <property type="term" value="F:acyltransferase activity, transferring groups other than amino-acyl groups"/>
    <property type="evidence" value="ECO:0007669"/>
    <property type="project" value="InterPro"/>
</dbReference>
<dbReference type="EMBL" id="LESJ01000006">
    <property type="protein sequence ID" value="RBT67310.1"/>
    <property type="molecule type" value="Genomic_DNA"/>
</dbReference>
<proteinExistence type="predicted"/>
<evidence type="ECO:0000313" key="6">
    <source>
        <dbReference type="Proteomes" id="UP000352698"/>
    </source>
</evidence>
<keyword evidence="1" id="KW-1133">Transmembrane helix</keyword>
<accession>A0A366UFI8</accession>
<feature type="transmembrane region" description="Helical" evidence="1">
    <location>
        <begin position="37"/>
        <end position="53"/>
    </location>
</feature>
<name>A0A366UFI8_ENTHR</name>
<reference evidence="4 6" key="2">
    <citation type="submission" date="2019-05" db="EMBL/GenBank/DDBJ databases">
        <authorList>
            <consortium name="Pathogen Informatics"/>
        </authorList>
    </citation>
    <scope>NUCLEOTIDE SEQUENCE [LARGE SCALE GENOMIC DNA]</scope>
    <source>
        <strain evidence="4 6">NCTC12204</strain>
    </source>
</reference>
<feature type="transmembrane region" description="Helical" evidence="1">
    <location>
        <begin position="172"/>
        <end position="195"/>
    </location>
</feature>
<reference evidence="3 5" key="1">
    <citation type="submission" date="2015-06" db="EMBL/GenBank/DDBJ databases">
        <title>The Genome Sequence of Enterococcus hirae 88EA1.</title>
        <authorList>
            <consortium name="The Broad Institute Genomics Platform"/>
            <consortium name="The Broad Institute Genome Sequencing Center for Infectious Disease"/>
            <person name="Earl A.M."/>
            <person name="Van Tyne D."/>
            <person name="Lebreton F."/>
            <person name="Saavedra J.T."/>
            <person name="Gilmore M.S."/>
            <person name="Manson McGuire A."/>
            <person name="Clock S."/>
            <person name="Crupain M."/>
            <person name="Rangan U."/>
            <person name="Young S."/>
            <person name="Abouelleil A."/>
            <person name="Cao P."/>
            <person name="Chapman S.B."/>
            <person name="Griggs A."/>
            <person name="Priest M."/>
            <person name="Shea T."/>
            <person name="Wortman J."/>
            <person name="Nusbaum C."/>
            <person name="Birren B."/>
        </authorList>
    </citation>
    <scope>NUCLEOTIDE SEQUENCE [LARGE SCALE GENOMIC DNA]</scope>
    <source>
        <strain evidence="3 5">88EA1</strain>
    </source>
</reference>
<feature type="transmembrane region" description="Helical" evidence="1">
    <location>
        <begin position="112"/>
        <end position="133"/>
    </location>
</feature>
<feature type="transmembrane region" description="Helical" evidence="1">
    <location>
        <begin position="12"/>
        <end position="31"/>
    </location>
</feature>
<feature type="domain" description="Acyltransferase 3" evidence="2">
    <location>
        <begin position="7"/>
        <end position="314"/>
    </location>
</feature>
<dbReference type="RefSeq" id="WP_010736869.1">
    <property type="nucleotide sequence ID" value="NZ_AP027299.1"/>
</dbReference>
<keyword evidence="1" id="KW-0812">Transmembrane</keyword>
<evidence type="ECO:0000259" key="2">
    <source>
        <dbReference type="Pfam" id="PF01757"/>
    </source>
</evidence>
<organism evidence="3 5">
    <name type="scientific">Enterococcus hirae</name>
    <dbReference type="NCBI Taxonomy" id="1354"/>
    <lineage>
        <taxon>Bacteria</taxon>
        <taxon>Bacillati</taxon>
        <taxon>Bacillota</taxon>
        <taxon>Bacilli</taxon>
        <taxon>Lactobacillales</taxon>
        <taxon>Enterococcaceae</taxon>
        <taxon>Enterococcus</taxon>
    </lineage>
</organism>
<evidence type="ECO:0000313" key="3">
    <source>
        <dbReference type="EMBL" id="RBT67310.1"/>
    </source>
</evidence>
<feature type="transmembrane region" description="Helical" evidence="1">
    <location>
        <begin position="145"/>
        <end position="166"/>
    </location>
</feature>
<comment type="caution">
    <text evidence="3">The sequence shown here is derived from an EMBL/GenBank/DDBJ whole genome shotgun (WGS) entry which is preliminary data.</text>
</comment>
<keyword evidence="1" id="KW-0472">Membrane</keyword>
<dbReference type="Proteomes" id="UP000253498">
    <property type="component" value="Unassembled WGS sequence"/>
</dbReference>
<feature type="transmembrane region" description="Helical" evidence="1">
    <location>
        <begin position="273"/>
        <end position="289"/>
    </location>
</feature>
<gene>
    <name evidence="3" type="ORF">EB03_02074</name>
    <name evidence="4" type="ORF">NCTC12204_00199</name>
</gene>
<feature type="transmembrane region" description="Helical" evidence="1">
    <location>
        <begin position="202"/>
        <end position="221"/>
    </location>
</feature>
<keyword evidence="4" id="KW-0808">Transferase</keyword>
<dbReference type="AlphaFoldDB" id="A0A366UFI8"/>
<evidence type="ECO:0000256" key="1">
    <source>
        <dbReference type="SAM" id="Phobius"/>
    </source>
</evidence>
<feature type="transmembrane region" description="Helical" evidence="1">
    <location>
        <begin position="74"/>
        <end position="92"/>
    </location>
</feature>
<evidence type="ECO:0000313" key="4">
    <source>
        <dbReference type="EMBL" id="VTQ58697.1"/>
    </source>
</evidence>
<dbReference type="Pfam" id="PF01757">
    <property type="entry name" value="Acyl_transf_3"/>
    <property type="match status" value="1"/>
</dbReference>
<sequence>MKRSRNQKIDHLRALAILCIILAHTGLQGILFNLRCFDVPLMAFCLAISYYYSSKNLSYISYVKKRFTRLMVPTYIFLALLFTSLFFIAQITDTPYQFNIFYILHAFFMDTGYGYAWIMRTFFLVSLLMPFLYKLSKKYQHFVEILGIFTLLLILQIFLVYLIPYVPSSWQILYTQLVPLAFGYCPIALLGLLVFQLDRKKLLHLSIVILCYLSISFYLYGLHGLTYFKYPPQLPFILYGCFCGCFLWYMLAKYEGNFFAPISNYLSLHSQELYFIHIFYIYIYEFYLPKEGSLLNNWFFNFIYLLSMSLLTLFLINQGKKKVKQIKNKTRQVECDE</sequence>
<protein>
    <submittedName>
        <fullName evidence="4">Fucose 4-O-acetylase and related acetyltransferases</fullName>
    </submittedName>
</protein>
<dbReference type="EMBL" id="CABEEP010000001">
    <property type="protein sequence ID" value="VTQ58697.1"/>
    <property type="molecule type" value="Genomic_DNA"/>
</dbReference>